<evidence type="ECO:0000256" key="5">
    <source>
        <dbReference type="SAM" id="MobiDB-lite"/>
    </source>
</evidence>
<dbReference type="GO" id="GO:0005384">
    <property type="term" value="F:manganese ion transmembrane transporter activity"/>
    <property type="evidence" value="ECO:0007669"/>
    <property type="project" value="TreeGrafter"/>
</dbReference>
<feature type="transmembrane region" description="Helical" evidence="6">
    <location>
        <begin position="113"/>
        <end position="133"/>
    </location>
</feature>
<dbReference type="PRINTS" id="PR00447">
    <property type="entry name" value="NATRESASSCMP"/>
</dbReference>
<keyword evidence="2 6" id="KW-0812">Transmembrane</keyword>
<keyword evidence="3 6" id="KW-1133">Transmembrane helix</keyword>
<dbReference type="GO" id="GO:0030026">
    <property type="term" value="P:intracellular manganese ion homeostasis"/>
    <property type="evidence" value="ECO:0007669"/>
    <property type="project" value="TreeGrafter"/>
</dbReference>
<feature type="transmembrane region" description="Helical" evidence="6">
    <location>
        <begin position="344"/>
        <end position="372"/>
    </location>
</feature>
<evidence type="ECO:0000313" key="7">
    <source>
        <dbReference type="EMBL" id="KAJ3484527.1"/>
    </source>
</evidence>
<dbReference type="InterPro" id="IPR001046">
    <property type="entry name" value="NRAMP_fam"/>
</dbReference>
<name>A0AAD5V4H4_9APHY</name>
<dbReference type="NCBIfam" id="TIGR01197">
    <property type="entry name" value="nramp"/>
    <property type="match status" value="1"/>
</dbReference>
<feature type="transmembrane region" description="Helical" evidence="6">
    <location>
        <begin position="228"/>
        <end position="252"/>
    </location>
</feature>
<dbReference type="AlphaFoldDB" id="A0AAD5V4H4"/>
<dbReference type="GO" id="GO:0034755">
    <property type="term" value="P:iron ion transmembrane transport"/>
    <property type="evidence" value="ECO:0007669"/>
    <property type="project" value="TreeGrafter"/>
</dbReference>
<evidence type="ECO:0000256" key="2">
    <source>
        <dbReference type="ARBA" id="ARBA00022692"/>
    </source>
</evidence>
<dbReference type="Proteomes" id="UP001212997">
    <property type="component" value="Unassembled WGS sequence"/>
</dbReference>
<feature type="region of interest" description="Disordered" evidence="5">
    <location>
        <begin position="258"/>
        <end position="282"/>
    </location>
</feature>
<organism evidence="7 8">
    <name type="scientific">Meripilus lineatus</name>
    <dbReference type="NCBI Taxonomy" id="2056292"/>
    <lineage>
        <taxon>Eukaryota</taxon>
        <taxon>Fungi</taxon>
        <taxon>Dikarya</taxon>
        <taxon>Basidiomycota</taxon>
        <taxon>Agaricomycotina</taxon>
        <taxon>Agaricomycetes</taxon>
        <taxon>Polyporales</taxon>
        <taxon>Meripilaceae</taxon>
        <taxon>Meripilus</taxon>
    </lineage>
</organism>
<dbReference type="PANTHER" id="PTHR11706:SF101">
    <property type="entry name" value="MANGANESE TRANSPORTER SMF1"/>
    <property type="match status" value="1"/>
</dbReference>
<evidence type="ECO:0000256" key="4">
    <source>
        <dbReference type="ARBA" id="ARBA00023136"/>
    </source>
</evidence>
<proteinExistence type="predicted"/>
<comment type="caution">
    <text evidence="7">The sequence shown here is derived from an EMBL/GenBank/DDBJ whole genome shotgun (WGS) entry which is preliminary data.</text>
</comment>
<dbReference type="GO" id="GO:0015086">
    <property type="term" value="F:cadmium ion transmembrane transporter activity"/>
    <property type="evidence" value="ECO:0007669"/>
    <property type="project" value="TreeGrafter"/>
</dbReference>
<evidence type="ECO:0000256" key="1">
    <source>
        <dbReference type="ARBA" id="ARBA00004141"/>
    </source>
</evidence>
<feature type="transmembrane region" description="Helical" evidence="6">
    <location>
        <begin position="184"/>
        <end position="208"/>
    </location>
</feature>
<dbReference type="EMBL" id="JANAWD010000186">
    <property type="protein sequence ID" value="KAJ3484527.1"/>
    <property type="molecule type" value="Genomic_DNA"/>
</dbReference>
<keyword evidence="4 6" id="KW-0472">Membrane</keyword>
<dbReference type="GO" id="GO:0005886">
    <property type="term" value="C:plasma membrane"/>
    <property type="evidence" value="ECO:0007669"/>
    <property type="project" value="TreeGrafter"/>
</dbReference>
<evidence type="ECO:0000256" key="3">
    <source>
        <dbReference type="ARBA" id="ARBA00022989"/>
    </source>
</evidence>
<feature type="transmembrane region" description="Helical" evidence="6">
    <location>
        <begin position="29"/>
        <end position="49"/>
    </location>
</feature>
<feature type="transmembrane region" description="Helical" evidence="6">
    <location>
        <begin position="462"/>
        <end position="485"/>
    </location>
</feature>
<feature type="transmembrane region" description="Helical" evidence="6">
    <location>
        <begin position="438"/>
        <end position="456"/>
    </location>
</feature>
<comment type="subcellular location">
    <subcellularLocation>
        <location evidence="1">Membrane</location>
        <topology evidence="1">Multi-pass membrane protein</topology>
    </subcellularLocation>
</comment>
<evidence type="ECO:0000313" key="8">
    <source>
        <dbReference type="Proteomes" id="UP001212997"/>
    </source>
</evidence>
<sequence>MSGSEQQSSGAQATSRLSFTSRIKKYSRVVVHHTVKHTGVGIVCAVAYFDPGNWGVDLQAGSQFGYKLLFVVLLAGIFAVFLQVLASRLGCVTGLDLASHCRLLLHSRPKHTLLYRWGLLYPLYVLSEIAIISTDLAELLGSAIALCLLFPKLPLWAGVLLTASDVLVLLTLRDPLGGKPVRMFELLIAALVFTVLVCMALIISRVGVHWGDAFFGFIPSSTLFKSGGLYTSIGIIGATVMPHSIFLGSALATQDRLSPSQPAEEPQLPTKSDKDSKASSEFSGSVKLPAKLWNAYKDIRGSFLSNFRIVPVQAFADAPKSHKDRENRAYADVIAHIYHGMVDIIVSLLGFAVVINSMILILASAVFFYGSGQGSGGPASLFDAYDLLRDNVGQAAATLFALALLASGQSSSIIATMAGQAVSEGFLRWRISPILRRLLTRALGIIPSMAVAIGVGRSGVDALLVASQVALSIVLPFIVFPLIYLTTNKEIMSVKKPVPEPAPMQQRQPTQSSIEYLDVESTKKEEMVDFSNGKIAASIGYLIWFVVMAANVYAIVTLAMGEGGA</sequence>
<feature type="transmembrane region" description="Helical" evidence="6">
    <location>
        <begin position="153"/>
        <end position="172"/>
    </location>
</feature>
<dbReference type="PANTHER" id="PTHR11706">
    <property type="entry name" value="SOLUTE CARRIER PROTEIN FAMILY 11 MEMBER"/>
    <property type="match status" value="1"/>
</dbReference>
<keyword evidence="8" id="KW-1185">Reference proteome</keyword>
<feature type="transmembrane region" description="Helical" evidence="6">
    <location>
        <begin position="392"/>
        <end position="417"/>
    </location>
</feature>
<feature type="transmembrane region" description="Helical" evidence="6">
    <location>
        <begin position="69"/>
        <end position="92"/>
    </location>
</feature>
<evidence type="ECO:0000256" key="6">
    <source>
        <dbReference type="SAM" id="Phobius"/>
    </source>
</evidence>
<protein>
    <submittedName>
        <fullName evidence="7">Uncharacterized protein</fullName>
    </submittedName>
</protein>
<gene>
    <name evidence="7" type="ORF">NLI96_g5589</name>
</gene>
<dbReference type="Pfam" id="PF01566">
    <property type="entry name" value="Nramp"/>
    <property type="match status" value="2"/>
</dbReference>
<accession>A0AAD5V4H4</accession>
<reference evidence="7" key="1">
    <citation type="submission" date="2022-07" db="EMBL/GenBank/DDBJ databases">
        <title>Genome Sequence of Physisporinus lineatus.</title>
        <authorList>
            <person name="Buettner E."/>
        </authorList>
    </citation>
    <scope>NUCLEOTIDE SEQUENCE</scope>
    <source>
        <strain evidence="7">VT162</strain>
    </source>
</reference>
<dbReference type="NCBIfam" id="NF037982">
    <property type="entry name" value="Nramp_1"/>
    <property type="match status" value="2"/>
</dbReference>
<feature type="transmembrane region" description="Helical" evidence="6">
    <location>
        <begin position="541"/>
        <end position="561"/>
    </location>
</feature>